<keyword evidence="4" id="KW-1185">Reference proteome</keyword>
<dbReference type="PANTHER" id="PTHR38340">
    <property type="entry name" value="S-LAYER PROTEIN"/>
    <property type="match status" value="1"/>
</dbReference>
<dbReference type="Proteomes" id="UP000265955">
    <property type="component" value="Unassembled WGS sequence"/>
</dbReference>
<dbReference type="InterPro" id="IPR001343">
    <property type="entry name" value="Hemolysn_Ca-bd"/>
</dbReference>
<evidence type="ECO:0000313" key="3">
    <source>
        <dbReference type="EMBL" id="RJF92794.1"/>
    </source>
</evidence>
<dbReference type="GO" id="GO:0005576">
    <property type="term" value="C:extracellular region"/>
    <property type="evidence" value="ECO:0007669"/>
    <property type="project" value="UniProtKB-SubCell"/>
</dbReference>
<sequence>MERLTLIGSSTINGTGNTLGNVLIGNRAANTLEGLTGADSMSGGTGNDIYVVDNTGDVVTENADEGTDLVRSGITYTLSANTENLVLTGTTVLNGTGNVLDNLLTGNSAINTLTGNAGNDTLDGGAGADKLLGGVGNDVYLIDNASDVVTESINEGIDQVRSSVTLTAATNVESLARTGTAAINGTGNALANLILGNGGNNTLDGSSGTDLLQGGAGVDTVKDTSGNSLLDGGSGADILTGGTGKELLIGGAGNDTITTGTGADVIVFNHGDGQDTIAASTGKDNTISLGRGITYADLVFKKSSKYLVLVTGTSEQLTLKGWYLTTNNRNVANLQLVIEDL</sequence>
<gene>
    <name evidence="3" type="ORF">D3871_26540</name>
</gene>
<organism evidence="3 4">
    <name type="scientific">Noviherbaspirillum saxi</name>
    <dbReference type="NCBI Taxonomy" id="2320863"/>
    <lineage>
        <taxon>Bacteria</taxon>
        <taxon>Pseudomonadati</taxon>
        <taxon>Pseudomonadota</taxon>
        <taxon>Betaproteobacteria</taxon>
        <taxon>Burkholderiales</taxon>
        <taxon>Oxalobacteraceae</taxon>
        <taxon>Noviherbaspirillum</taxon>
    </lineage>
</organism>
<dbReference type="PROSITE" id="PS00330">
    <property type="entry name" value="HEMOLYSIN_CALCIUM"/>
    <property type="match status" value="1"/>
</dbReference>
<dbReference type="AlphaFoldDB" id="A0A3A3FJN4"/>
<comment type="caution">
    <text evidence="3">The sequence shown here is derived from an EMBL/GenBank/DDBJ whole genome shotgun (WGS) entry which is preliminary data.</text>
</comment>
<keyword evidence="2" id="KW-0964">Secreted</keyword>
<comment type="subcellular location">
    <subcellularLocation>
        <location evidence="1">Secreted</location>
    </subcellularLocation>
</comment>
<evidence type="ECO:0000256" key="1">
    <source>
        <dbReference type="ARBA" id="ARBA00004613"/>
    </source>
</evidence>
<evidence type="ECO:0000313" key="4">
    <source>
        <dbReference type="Proteomes" id="UP000265955"/>
    </source>
</evidence>
<dbReference type="InterPro" id="IPR011049">
    <property type="entry name" value="Serralysin-like_metalloprot_C"/>
</dbReference>
<reference evidence="4" key="1">
    <citation type="submission" date="2018-09" db="EMBL/GenBank/DDBJ databases">
        <authorList>
            <person name="Zhu H."/>
        </authorList>
    </citation>
    <scope>NUCLEOTIDE SEQUENCE [LARGE SCALE GENOMIC DNA]</scope>
    <source>
        <strain evidence="4">K1R23-30</strain>
    </source>
</reference>
<dbReference type="InterPro" id="IPR050557">
    <property type="entry name" value="RTX_toxin/Mannuronan_C5-epim"/>
</dbReference>
<dbReference type="GO" id="GO:0005509">
    <property type="term" value="F:calcium ion binding"/>
    <property type="evidence" value="ECO:0007669"/>
    <property type="project" value="InterPro"/>
</dbReference>
<dbReference type="SUPFAM" id="SSF51120">
    <property type="entry name" value="beta-Roll"/>
    <property type="match status" value="2"/>
</dbReference>
<accession>A0A3A3FJN4</accession>
<dbReference type="PRINTS" id="PR00313">
    <property type="entry name" value="CABNDNGRPT"/>
</dbReference>
<evidence type="ECO:0000256" key="2">
    <source>
        <dbReference type="ARBA" id="ARBA00022525"/>
    </source>
</evidence>
<dbReference type="Pfam" id="PF00353">
    <property type="entry name" value="HemolysinCabind"/>
    <property type="match status" value="4"/>
</dbReference>
<dbReference type="EMBL" id="QYUO01000003">
    <property type="protein sequence ID" value="RJF92794.1"/>
    <property type="molecule type" value="Genomic_DNA"/>
</dbReference>
<dbReference type="InterPro" id="IPR018511">
    <property type="entry name" value="Hemolysin-typ_Ca-bd_CS"/>
</dbReference>
<dbReference type="PANTHER" id="PTHR38340:SF1">
    <property type="entry name" value="S-LAYER PROTEIN"/>
    <property type="match status" value="1"/>
</dbReference>
<name>A0A3A3FJN4_9BURK</name>
<proteinExistence type="predicted"/>
<protein>
    <submittedName>
        <fullName evidence="3">Calcium-binding protein</fullName>
    </submittedName>
</protein>
<dbReference type="Gene3D" id="2.150.10.10">
    <property type="entry name" value="Serralysin-like metalloprotease, C-terminal"/>
    <property type="match status" value="4"/>
</dbReference>